<accession>A0A8T4H1H2</accession>
<evidence type="ECO:0000256" key="2">
    <source>
        <dbReference type="ARBA" id="ARBA00022603"/>
    </source>
</evidence>
<evidence type="ECO:0000256" key="1">
    <source>
        <dbReference type="ARBA" id="ARBA00006149"/>
    </source>
</evidence>
<evidence type="ECO:0000313" key="8">
    <source>
        <dbReference type="Proteomes" id="UP000823736"/>
    </source>
</evidence>
<evidence type="ECO:0000259" key="6">
    <source>
        <dbReference type="Pfam" id="PF08241"/>
    </source>
</evidence>
<dbReference type="InterPro" id="IPR004557">
    <property type="entry name" value="PrmC-related"/>
</dbReference>
<dbReference type="Proteomes" id="UP000823736">
    <property type="component" value="Unassembled WGS sequence"/>
</dbReference>
<dbReference type="GO" id="GO:0102559">
    <property type="term" value="F:peptide chain release factor N(5)-glutamine methyltransferase activity"/>
    <property type="evidence" value="ECO:0007669"/>
    <property type="project" value="UniProtKB-EC"/>
</dbReference>
<dbReference type="OrthoDB" id="27149at2157"/>
<sequence length="215" mass="23299">MTDSDPSDADEGSSAAGLAERRGEETNVYQPAEDSGLLADAAEEFARGRTLEVGTGSGWVAEQTAPHVSEMIAADVNPHACQQARERGIEAVRTNLFDAFADGSFETVLFNPPYLPTDPENEWDDWMEQALSGGESGRELIEPFLEDLGRVLAPGGQALLLVSSLAGYEEVEELARDAGFVPEEVRQESYPFETLSILRLTRFMLCGKPSAGQIE</sequence>
<comment type="similarity">
    <text evidence="1">Belongs to the eukaryotic/archaeal PrmC-related family.</text>
</comment>
<dbReference type="NCBIfam" id="TIGR00537">
    <property type="entry name" value="hemK_rel_arch"/>
    <property type="match status" value="1"/>
</dbReference>
<dbReference type="AlphaFoldDB" id="A0A8T4H1H2"/>
<dbReference type="InterPro" id="IPR052190">
    <property type="entry name" value="Euk-Arch_PrmC-MTase"/>
</dbReference>
<dbReference type="NCBIfam" id="NF011527">
    <property type="entry name" value="PRK14968.1-1"/>
    <property type="match status" value="1"/>
</dbReference>
<name>A0A8T4H1H2_9EURY</name>
<organism evidence="7 8">
    <name type="scientific">Halolamina salifodinae</name>
    <dbReference type="NCBI Taxonomy" id="1202767"/>
    <lineage>
        <taxon>Archaea</taxon>
        <taxon>Methanobacteriati</taxon>
        <taxon>Methanobacteriota</taxon>
        <taxon>Stenosarchaea group</taxon>
        <taxon>Halobacteria</taxon>
        <taxon>Halobacteriales</taxon>
        <taxon>Haloferacaceae</taxon>
    </lineage>
</organism>
<dbReference type="CDD" id="cd02440">
    <property type="entry name" value="AdoMet_MTases"/>
    <property type="match status" value="1"/>
</dbReference>
<dbReference type="SUPFAM" id="SSF53335">
    <property type="entry name" value="S-adenosyl-L-methionine-dependent methyltransferases"/>
    <property type="match status" value="1"/>
</dbReference>
<dbReference type="InterPro" id="IPR029063">
    <property type="entry name" value="SAM-dependent_MTases_sf"/>
</dbReference>
<dbReference type="EMBL" id="JAGGLC010000004">
    <property type="protein sequence ID" value="MBP1987634.1"/>
    <property type="molecule type" value="Genomic_DNA"/>
</dbReference>
<dbReference type="Gene3D" id="3.40.50.150">
    <property type="entry name" value="Vaccinia Virus protein VP39"/>
    <property type="match status" value="1"/>
</dbReference>
<protein>
    <submittedName>
        <fullName evidence="7">Release factor glutamine methyltransferase</fullName>
        <ecNumber evidence="7">2.1.1.297</ecNumber>
    </submittedName>
</protein>
<dbReference type="GO" id="GO:0003676">
    <property type="term" value="F:nucleic acid binding"/>
    <property type="evidence" value="ECO:0007669"/>
    <property type="project" value="InterPro"/>
</dbReference>
<feature type="region of interest" description="Disordered" evidence="5">
    <location>
        <begin position="1"/>
        <end position="35"/>
    </location>
</feature>
<keyword evidence="2 7" id="KW-0489">Methyltransferase</keyword>
<evidence type="ECO:0000256" key="5">
    <source>
        <dbReference type="SAM" id="MobiDB-lite"/>
    </source>
</evidence>
<dbReference type="PROSITE" id="PS00092">
    <property type="entry name" value="N6_MTASE"/>
    <property type="match status" value="1"/>
</dbReference>
<dbReference type="Pfam" id="PF08241">
    <property type="entry name" value="Methyltransf_11"/>
    <property type="match status" value="1"/>
</dbReference>
<evidence type="ECO:0000256" key="3">
    <source>
        <dbReference type="ARBA" id="ARBA00022679"/>
    </source>
</evidence>
<dbReference type="PANTHER" id="PTHR45875:SF1">
    <property type="entry name" value="METHYLTRANSFERASE N6AMT1"/>
    <property type="match status" value="1"/>
</dbReference>
<keyword evidence="3 7" id="KW-0808">Transferase</keyword>
<dbReference type="EC" id="2.1.1.297" evidence="7"/>
<evidence type="ECO:0000256" key="4">
    <source>
        <dbReference type="ARBA" id="ARBA00022691"/>
    </source>
</evidence>
<evidence type="ECO:0000313" key="7">
    <source>
        <dbReference type="EMBL" id="MBP1987634.1"/>
    </source>
</evidence>
<feature type="compositionally biased region" description="Acidic residues" evidence="5">
    <location>
        <begin position="1"/>
        <end position="11"/>
    </location>
</feature>
<reference evidence="7" key="1">
    <citation type="submission" date="2021-03" db="EMBL/GenBank/DDBJ databases">
        <title>Genomic Encyclopedia of Type Strains, Phase IV (KMG-IV): sequencing the most valuable type-strain genomes for metagenomic binning, comparative biology and taxonomic classification.</title>
        <authorList>
            <person name="Goeker M."/>
        </authorList>
    </citation>
    <scope>NUCLEOTIDE SEQUENCE</scope>
    <source>
        <strain evidence="7">DSM 26232</strain>
    </source>
</reference>
<dbReference type="GO" id="GO:0035657">
    <property type="term" value="C:eRF1 methyltransferase complex"/>
    <property type="evidence" value="ECO:0007669"/>
    <property type="project" value="TreeGrafter"/>
</dbReference>
<feature type="domain" description="Methyltransferase type 11" evidence="6">
    <location>
        <begin position="51"/>
        <end position="110"/>
    </location>
</feature>
<dbReference type="GO" id="GO:0032259">
    <property type="term" value="P:methylation"/>
    <property type="evidence" value="ECO:0007669"/>
    <property type="project" value="UniProtKB-KW"/>
</dbReference>
<dbReference type="PANTHER" id="PTHR45875">
    <property type="entry name" value="METHYLTRANSFERASE N6AMT1"/>
    <property type="match status" value="1"/>
</dbReference>
<dbReference type="InterPro" id="IPR013216">
    <property type="entry name" value="Methyltransf_11"/>
</dbReference>
<comment type="caution">
    <text evidence="7">The sequence shown here is derived from an EMBL/GenBank/DDBJ whole genome shotgun (WGS) entry which is preliminary data.</text>
</comment>
<proteinExistence type="inferred from homology"/>
<keyword evidence="4" id="KW-0949">S-adenosyl-L-methionine</keyword>
<gene>
    <name evidence="7" type="ORF">J2753_002135</name>
</gene>
<keyword evidence="8" id="KW-1185">Reference proteome</keyword>
<dbReference type="RefSeq" id="WP_209491999.1">
    <property type="nucleotide sequence ID" value="NZ_JAGGLC010000004.1"/>
</dbReference>
<dbReference type="InterPro" id="IPR002052">
    <property type="entry name" value="DNA_methylase_N6_adenine_CS"/>
</dbReference>